<protein>
    <submittedName>
        <fullName evidence="2">Uncharacterized protein</fullName>
    </submittedName>
</protein>
<dbReference type="SUPFAM" id="SSF82708">
    <property type="entry name" value="R3H domain"/>
    <property type="match status" value="1"/>
</dbReference>
<reference evidence="2 4" key="1">
    <citation type="journal article" date="2018" name="MBio">
        <title>Comparative Genomics Reveals the Core Gene Toolbox for the Fungus-Insect Symbiosis.</title>
        <authorList>
            <person name="Wang Y."/>
            <person name="Stata M."/>
            <person name="Wang W."/>
            <person name="Stajich J.E."/>
            <person name="White M.M."/>
            <person name="Moncalvo J.M."/>
        </authorList>
    </citation>
    <scope>NUCLEOTIDE SEQUENCE [LARGE SCALE GENOMIC DNA]</scope>
    <source>
        <strain evidence="2 4">AUS-77-4</strain>
    </source>
</reference>
<dbReference type="InterPro" id="IPR036867">
    <property type="entry name" value="R3H_dom_sf"/>
</dbReference>
<dbReference type="EMBL" id="MBFT01000712">
    <property type="protein sequence ID" value="PVU87662.1"/>
    <property type="molecule type" value="Genomic_DNA"/>
</dbReference>
<dbReference type="AlphaFoldDB" id="A0A2T9Y5P0"/>
<sequence>MEVTKTNFDQALSILSKDIKNASCISFDIEMTGIWDSEYTKLNILDNLEMRYLKAKAVAEKFQIAQFGICLFEWVNSDKTTEISDDISNSFSSQNGYLISQNHNQNNGKHNANPKKRLKIENTVTNGYYNAKPFNFYIFPKFKNGIFKQEKVFSMLNSGIEFLAENNFDFNKWIYQGIPYVAFNDIESLKNIKIKSANRCNKKIPIPEDKTMFVNNFKEKIDLFIKNPTENEITILTSNNYERRLVHQETNGIDGLYSMSQRGDIIIKKLSKEEIDQKIESQLTEINESSERSKGFTKVIELLINAKKTIIGHNCLLDLVFIYSHFFGKLPNTLSEFKMLIHAIFPRIYDTKHIFEQSPELKLSYPSSTLKAISETVTIFYNLEIGSMFSKYITSSLHEAGYDAYLTGLVYLKANIDSDLASRLVFLNKIYVFKSDPEFISITESDVEPTRPNVIICSSTKGRLDLEKLDNFMDNEMGIPEVDLYPISETSCFIHLQKFEKHHTLELMSKIINKKIYKDSLWKVETYTDFCSNLPPLYNDRNVVLF</sequence>
<dbReference type="OrthoDB" id="1432093at2759"/>
<dbReference type="SUPFAM" id="SSF53098">
    <property type="entry name" value="Ribonuclease H-like"/>
    <property type="match status" value="1"/>
</dbReference>
<dbReference type="EMBL" id="MBFT01000462">
    <property type="protein sequence ID" value="PVU90792.1"/>
    <property type="molecule type" value="Genomic_DNA"/>
</dbReference>
<evidence type="ECO:0000313" key="3">
    <source>
        <dbReference type="EMBL" id="PVU90792.1"/>
    </source>
</evidence>
<dbReference type="PANTHER" id="PTHR15092">
    <property type="entry name" value="POLY A -SPECIFIC RIBONUCLEASE/TARGET OF EGR1, MEMBER 1"/>
    <property type="match status" value="1"/>
</dbReference>
<keyword evidence="4" id="KW-1185">Reference proteome</keyword>
<proteinExistence type="inferred from homology"/>
<dbReference type="InterPro" id="IPR012337">
    <property type="entry name" value="RNaseH-like_sf"/>
</dbReference>
<organism evidence="2 4">
    <name type="scientific">Furculomyces boomerangus</name>
    <dbReference type="NCBI Taxonomy" id="61424"/>
    <lineage>
        <taxon>Eukaryota</taxon>
        <taxon>Fungi</taxon>
        <taxon>Fungi incertae sedis</taxon>
        <taxon>Zoopagomycota</taxon>
        <taxon>Kickxellomycotina</taxon>
        <taxon>Harpellomycetes</taxon>
        <taxon>Harpellales</taxon>
        <taxon>Harpellaceae</taxon>
        <taxon>Furculomyces</taxon>
    </lineage>
</organism>
<dbReference type="Gene3D" id="3.30.420.10">
    <property type="entry name" value="Ribonuclease H-like superfamily/Ribonuclease H"/>
    <property type="match status" value="2"/>
</dbReference>
<evidence type="ECO:0000313" key="2">
    <source>
        <dbReference type="EMBL" id="PVU87662.1"/>
    </source>
</evidence>
<dbReference type="InterPro" id="IPR006941">
    <property type="entry name" value="RNase_CAF1"/>
</dbReference>
<evidence type="ECO:0000256" key="1">
    <source>
        <dbReference type="ARBA" id="ARBA00008372"/>
    </source>
</evidence>
<dbReference type="Pfam" id="PF04857">
    <property type="entry name" value="CAF1"/>
    <property type="match status" value="1"/>
</dbReference>
<dbReference type="CDD" id="cd02325">
    <property type="entry name" value="R3H"/>
    <property type="match status" value="1"/>
</dbReference>
<dbReference type="STRING" id="61424.A0A2T9Y5P0"/>
<gene>
    <name evidence="3" type="ORF">BB559_004439</name>
    <name evidence="2" type="ORF">BB559_005951</name>
</gene>
<evidence type="ECO:0000313" key="4">
    <source>
        <dbReference type="Proteomes" id="UP000245699"/>
    </source>
</evidence>
<accession>A0A2T9Y5P0</accession>
<comment type="caution">
    <text evidence="2">The sequence shown here is derived from an EMBL/GenBank/DDBJ whole genome shotgun (WGS) entry which is preliminary data.</text>
</comment>
<dbReference type="GO" id="GO:0000175">
    <property type="term" value="F:3'-5'-RNA exonuclease activity"/>
    <property type="evidence" value="ECO:0007669"/>
    <property type="project" value="TreeGrafter"/>
</dbReference>
<name>A0A2T9Y5P0_9FUNG</name>
<dbReference type="PANTHER" id="PTHR15092:SF22">
    <property type="entry name" value="POLY(A)-SPECIFIC RIBONUCLEASE PNLDC1"/>
    <property type="match status" value="1"/>
</dbReference>
<dbReference type="InterPro" id="IPR036397">
    <property type="entry name" value="RNaseH_sf"/>
</dbReference>
<comment type="similarity">
    <text evidence="1">Belongs to the CAF1 family.</text>
</comment>
<dbReference type="GO" id="GO:0003723">
    <property type="term" value="F:RNA binding"/>
    <property type="evidence" value="ECO:0007669"/>
    <property type="project" value="TreeGrafter"/>
</dbReference>
<dbReference type="Proteomes" id="UP000245699">
    <property type="component" value="Unassembled WGS sequence"/>
</dbReference>
<dbReference type="InterPro" id="IPR051181">
    <property type="entry name" value="CAF1_poly(A)_ribonucleases"/>
</dbReference>